<reference evidence="2 3" key="1">
    <citation type="submission" date="2024-09" db="EMBL/GenBank/DDBJ databases">
        <title>Chromosome-scale assembly of Riccia fluitans.</title>
        <authorList>
            <person name="Paukszto L."/>
            <person name="Sawicki J."/>
            <person name="Karawczyk K."/>
            <person name="Piernik-Szablinska J."/>
            <person name="Szczecinska M."/>
            <person name="Mazdziarz M."/>
        </authorList>
    </citation>
    <scope>NUCLEOTIDE SEQUENCE [LARGE SCALE GENOMIC DNA]</scope>
    <source>
        <strain evidence="2">Rf_01</strain>
        <tissue evidence="2">Aerial parts of the thallus</tissue>
    </source>
</reference>
<feature type="compositionally biased region" description="Basic and acidic residues" evidence="1">
    <location>
        <begin position="111"/>
        <end position="122"/>
    </location>
</feature>
<evidence type="ECO:0000313" key="2">
    <source>
        <dbReference type="EMBL" id="KAL2644583.1"/>
    </source>
</evidence>
<gene>
    <name evidence="2" type="ORF">R1flu_012170</name>
</gene>
<protein>
    <submittedName>
        <fullName evidence="2">Uncharacterized protein</fullName>
    </submittedName>
</protein>
<sequence>MVQKRILLWPRLWRSQSMPTCHEDEELETKNPLSSRNSGSISPRKLCSETRKQQEESSVLWRCDARKSQGLTGPRVENCNCQLKTPEVFADRDDVPVPSDRNHRPGKAAKQCKDRDRKRDADVDWMDAMDGQDKEEKGRAKLKANEGGRGGGIAEQIGRPKDKREGGQGVR</sequence>
<accession>A0ABD1ZAZ5</accession>
<organism evidence="2 3">
    <name type="scientific">Riccia fluitans</name>
    <dbReference type="NCBI Taxonomy" id="41844"/>
    <lineage>
        <taxon>Eukaryota</taxon>
        <taxon>Viridiplantae</taxon>
        <taxon>Streptophyta</taxon>
        <taxon>Embryophyta</taxon>
        <taxon>Marchantiophyta</taxon>
        <taxon>Marchantiopsida</taxon>
        <taxon>Marchantiidae</taxon>
        <taxon>Marchantiales</taxon>
        <taxon>Ricciaceae</taxon>
        <taxon>Riccia</taxon>
    </lineage>
</organism>
<dbReference type="AlphaFoldDB" id="A0ABD1ZAZ5"/>
<evidence type="ECO:0000313" key="3">
    <source>
        <dbReference type="Proteomes" id="UP001605036"/>
    </source>
</evidence>
<dbReference type="Proteomes" id="UP001605036">
    <property type="component" value="Unassembled WGS sequence"/>
</dbReference>
<evidence type="ECO:0000256" key="1">
    <source>
        <dbReference type="SAM" id="MobiDB-lite"/>
    </source>
</evidence>
<dbReference type="EMBL" id="JBHFFA010000002">
    <property type="protein sequence ID" value="KAL2644583.1"/>
    <property type="molecule type" value="Genomic_DNA"/>
</dbReference>
<feature type="compositionally biased region" description="Basic and acidic residues" evidence="1">
    <location>
        <begin position="158"/>
        <end position="171"/>
    </location>
</feature>
<proteinExistence type="predicted"/>
<keyword evidence="3" id="KW-1185">Reference proteome</keyword>
<feature type="compositionally biased region" description="Polar residues" evidence="1">
    <location>
        <begin position="31"/>
        <end position="41"/>
    </location>
</feature>
<comment type="caution">
    <text evidence="2">The sequence shown here is derived from an EMBL/GenBank/DDBJ whole genome shotgun (WGS) entry which is preliminary data.</text>
</comment>
<feature type="compositionally biased region" description="Basic and acidic residues" evidence="1">
    <location>
        <begin position="89"/>
        <end position="103"/>
    </location>
</feature>
<name>A0ABD1ZAZ5_9MARC</name>
<feature type="compositionally biased region" description="Basic and acidic residues" evidence="1">
    <location>
        <begin position="46"/>
        <end position="55"/>
    </location>
</feature>
<feature type="compositionally biased region" description="Basic and acidic residues" evidence="1">
    <location>
        <begin position="131"/>
        <end position="146"/>
    </location>
</feature>
<feature type="region of interest" description="Disordered" evidence="1">
    <location>
        <begin position="87"/>
        <end position="171"/>
    </location>
</feature>
<feature type="region of interest" description="Disordered" evidence="1">
    <location>
        <begin position="20"/>
        <end position="59"/>
    </location>
</feature>